<protein>
    <submittedName>
        <fullName evidence="2">Uncharacterized protein</fullName>
    </submittedName>
</protein>
<organism evidence="2 3">
    <name type="scientific">Patellaria atrata CBS 101060</name>
    <dbReference type="NCBI Taxonomy" id="1346257"/>
    <lineage>
        <taxon>Eukaryota</taxon>
        <taxon>Fungi</taxon>
        <taxon>Dikarya</taxon>
        <taxon>Ascomycota</taxon>
        <taxon>Pezizomycotina</taxon>
        <taxon>Dothideomycetes</taxon>
        <taxon>Dothideomycetes incertae sedis</taxon>
        <taxon>Patellariales</taxon>
        <taxon>Patellariaceae</taxon>
        <taxon>Patellaria</taxon>
    </lineage>
</organism>
<dbReference type="Proteomes" id="UP000799429">
    <property type="component" value="Unassembled WGS sequence"/>
</dbReference>
<evidence type="ECO:0000256" key="1">
    <source>
        <dbReference type="SAM" id="MobiDB-lite"/>
    </source>
</evidence>
<dbReference type="EMBL" id="MU006097">
    <property type="protein sequence ID" value="KAF2838368.1"/>
    <property type="molecule type" value="Genomic_DNA"/>
</dbReference>
<name>A0A9P4SB49_9PEZI</name>
<reference evidence="2" key="1">
    <citation type="journal article" date="2020" name="Stud. Mycol.">
        <title>101 Dothideomycetes genomes: a test case for predicting lifestyles and emergence of pathogens.</title>
        <authorList>
            <person name="Haridas S."/>
            <person name="Albert R."/>
            <person name="Binder M."/>
            <person name="Bloem J."/>
            <person name="Labutti K."/>
            <person name="Salamov A."/>
            <person name="Andreopoulos B."/>
            <person name="Baker S."/>
            <person name="Barry K."/>
            <person name="Bills G."/>
            <person name="Bluhm B."/>
            <person name="Cannon C."/>
            <person name="Castanera R."/>
            <person name="Culley D."/>
            <person name="Daum C."/>
            <person name="Ezra D."/>
            <person name="Gonzalez J."/>
            <person name="Henrissat B."/>
            <person name="Kuo A."/>
            <person name="Liang C."/>
            <person name="Lipzen A."/>
            <person name="Lutzoni F."/>
            <person name="Magnuson J."/>
            <person name="Mondo S."/>
            <person name="Nolan M."/>
            <person name="Ohm R."/>
            <person name="Pangilinan J."/>
            <person name="Park H.-J."/>
            <person name="Ramirez L."/>
            <person name="Alfaro M."/>
            <person name="Sun H."/>
            <person name="Tritt A."/>
            <person name="Yoshinaga Y."/>
            <person name="Zwiers L.-H."/>
            <person name="Turgeon B."/>
            <person name="Goodwin S."/>
            <person name="Spatafora J."/>
            <person name="Crous P."/>
            <person name="Grigoriev I."/>
        </authorList>
    </citation>
    <scope>NUCLEOTIDE SEQUENCE</scope>
    <source>
        <strain evidence="2">CBS 101060</strain>
    </source>
</reference>
<comment type="caution">
    <text evidence="2">The sequence shown here is derived from an EMBL/GenBank/DDBJ whole genome shotgun (WGS) entry which is preliminary data.</text>
</comment>
<accession>A0A9P4SB49</accession>
<keyword evidence="3" id="KW-1185">Reference proteome</keyword>
<dbReference type="AlphaFoldDB" id="A0A9P4SB49"/>
<gene>
    <name evidence="2" type="ORF">M501DRAFT_1032293</name>
</gene>
<dbReference type="OrthoDB" id="3635520at2759"/>
<evidence type="ECO:0000313" key="2">
    <source>
        <dbReference type="EMBL" id="KAF2838368.1"/>
    </source>
</evidence>
<feature type="region of interest" description="Disordered" evidence="1">
    <location>
        <begin position="339"/>
        <end position="403"/>
    </location>
</feature>
<proteinExistence type="predicted"/>
<evidence type="ECO:0000313" key="3">
    <source>
        <dbReference type="Proteomes" id="UP000799429"/>
    </source>
</evidence>
<sequence>MDYITHTAYDGTKRIVPGLKIDGPDAGTLILLSTRTEDHLLIDRSYIQEAWWCCIPRTRHPVPNNVRIIMRLALVGTANNLAYVLTPAFHRVPAIHSSANEYQIPKFFLSHQAAKSGLGRRQSSEVDTLPYHELYIRSIVEHKILFALICDFDLNLKDNPIDLFSECIANIAAYADLYNLLQPLKSKLANHLLAHPEIWNDLIKEPLFYLYLSILLKSEQLYTLALTHAIISHDATAFTPGPTNPTLPDEVECLILSKQNEILELRAHTSTALAKFVKESHVVAIKPEWDARTISHKKRLRGVALAILQSWLLNQTQDPKYSHSLQQSLLDSYDRQLAQDAQPQSELPPDPMTPSKQKKRKRDHGTGTPKRTKLAKRWTLNLPHKRNSDVARPAPESKSGVTPPPIPLVGPVVLLELLNALPKTLPFQVNGRKDASMTLHGVELPQLLDDIIAVRKDVEGTLSDKAVKKEVMELWTGVVNACQGLSSANVGVVDTKQEGFPWEEESVGEELVEVEVKAEAEEVATSENGELVRAREDQDVENGEEKSLVLKLRGLKGIGDTTEKVEG</sequence>